<reference evidence="3 4" key="1">
    <citation type="submission" date="2024-06" db="EMBL/GenBank/DDBJ databases">
        <title>The Natural Products Discovery Center: Release of the First 8490 Sequenced Strains for Exploring Actinobacteria Biosynthetic Diversity.</title>
        <authorList>
            <person name="Kalkreuter E."/>
            <person name="Kautsar S.A."/>
            <person name="Yang D."/>
            <person name="Bader C.D."/>
            <person name="Teijaro C.N."/>
            <person name="Fluegel L."/>
            <person name="Davis C.M."/>
            <person name="Simpson J.R."/>
            <person name="Lauterbach L."/>
            <person name="Steele A.D."/>
            <person name="Gui C."/>
            <person name="Meng S."/>
            <person name="Li G."/>
            <person name="Viehrig K."/>
            <person name="Ye F."/>
            <person name="Su P."/>
            <person name="Kiefer A.F."/>
            <person name="Nichols A."/>
            <person name="Cepeda A.J."/>
            <person name="Yan W."/>
            <person name="Fan B."/>
            <person name="Jiang Y."/>
            <person name="Adhikari A."/>
            <person name="Zheng C.-J."/>
            <person name="Schuster L."/>
            <person name="Cowan T.M."/>
            <person name="Smanski M.J."/>
            <person name="Chevrette M.G."/>
            <person name="De Carvalho L.P.S."/>
            <person name="Shen B."/>
        </authorList>
    </citation>
    <scope>NUCLEOTIDE SEQUENCE [LARGE SCALE GENOMIC DNA]</scope>
    <source>
        <strain evidence="3 4">NPDC000837</strain>
    </source>
</reference>
<feature type="compositionally biased region" description="Pro residues" evidence="1">
    <location>
        <begin position="142"/>
        <end position="159"/>
    </location>
</feature>
<evidence type="ECO:0000256" key="2">
    <source>
        <dbReference type="SAM" id="SignalP"/>
    </source>
</evidence>
<dbReference type="PROSITE" id="PS51257">
    <property type="entry name" value="PROKAR_LIPOPROTEIN"/>
    <property type="match status" value="1"/>
</dbReference>
<dbReference type="EMBL" id="JBEPBX010000032">
    <property type="protein sequence ID" value="MER6617048.1"/>
    <property type="molecule type" value="Genomic_DNA"/>
</dbReference>
<evidence type="ECO:0000256" key="1">
    <source>
        <dbReference type="SAM" id="MobiDB-lite"/>
    </source>
</evidence>
<protein>
    <recommendedName>
        <fullName evidence="5">Secreted protein</fullName>
    </recommendedName>
</protein>
<sequence>MRRRTGPGIVALALCLGGALTACGGSGDGDAALGAAGPGADGAPTAAVPPKGKVSLAPLDGAENGHTADAPAGPAGKAPGRSSDAPGPTAGRQGGSRPSKGGTSGSGGTSGPGSPATPGGGGPQHAPGDDGAPATPDVPGSSPSPTPPPTAPVPDPGPTGPAVLQLGEPVREALDKRWCERVTVEFRNTGGTAAASGTVTFATHIIGALGIDWATLESRQALPAPIAPAAVRKQAYTVCVDAWRVPLGMHIETRDVRATWK</sequence>
<feature type="signal peptide" evidence="2">
    <location>
        <begin position="1"/>
        <end position="24"/>
    </location>
</feature>
<feature type="compositionally biased region" description="Low complexity" evidence="1">
    <location>
        <begin position="41"/>
        <end position="50"/>
    </location>
</feature>
<evidence type="ECO:0000313" key="3">
    <source>
        <dbReference type="EMBL" id="MER6617048.1"/>
    </source>
</evidence>
<evidence type="ECO:0008006" key="5">
    <source>
        <dbReference type="Google" id="ProtNLM"/>
    </source>
</evidence>
<gene>
    <name evidence="3" type="ORF">ABT276_27535</name>
</gene>
<evidence type="ECO:0000313" key="4">
    <source>
        <dbReference type="Proteomes" id="UP001445472"/>
    </source>
</evidence>
<name>A0ABV1V1W7_9ACTN</name>
<feature type="chain" id="PRO_5047418490" description="Secreted protein" evidence="2">
    <location>
        <begin position="25"/>
        <end position="261"/>
    </location>
</feature>
<accession>A0ABV1V1W7</accession>
<keyword evidence="2" id="KW-0732">Signal</keyword>
<dbReference type="RefSeq" id="WP_351978247.1">
    <property type="nucleotide sequence ID" value="NZ_JBEPBX010000032.1"/>
</dbReference>
<dbReference type="Proteomes" id="UP001445472">
    <property type="component" value="Unassembled WGS sequence"/>
</dbReference>
<keyword evidence="4" id="KW-1185">Reference proteome</keyword>
<feature type="compositionally biased region" description="Low complexity" evidence="1">
    <location>
        <begin position="68"/>
        <end position="80"/>
    </location>
</feature>
<feature type="compositionally biased region" description="Gly residues" evidence="1">
    <location>
        <begin position="102"/>
        <end position="111"/>
    </location>
</feature>
<organism evidence="3 4">
    <name type="scientific">Streptomyces xantholiticus</name>
    <dbReference type="NCBI Taxonomy" id="68285"/>
    <lineage>
        <taxon>Bacteria</taxon>
        <taxon>Bacillati</taxon>
        <taxon>Actinomycetota</taxon>
        <taxon>Actinomycetes</taxon>
        <taxon>Kitasatosporales</taxon>
        <taxon>Streptomycetaceae</taxon>
        <taxon>Streptomyces</taxon>
    </lineage>
</organism>
<proteinExistence type="predicted"/>
<comment type="caution">
    <text evidence="3">The sequence shown here is derived from an EMBL/GenBank/DDBJ whole genome shotgun (WGS) entry which is preliminary data.</text>
</comment>
<feature type="region of interest" description="Disordered" evidence="1">
    <location>
        <begin position="35"/>
        <end position="164"/>
    </location>
</feature>